<evidence type="ECO:0000256" key="5">
    <source>
        <dbReference type="PROSITE-ProRule" id="PRU00192"/>
    </source>
</evidence>
<dbReference type="Pfam" id="PF00023">
    <property type="entry name" value="Ank"/>
    <property type="match status" value="2"/>
</dbReference>
<feature type="repeat" description="ANK" evidence="4">
    <location>
        <begin position="984"/>
        <end position="1016"/>
    </location>
</feature>
<feature type="repeat" description="ANK" evidence="4">
    <location>
        <begin position="1050"/>
        <end position="1082"/>
    </location>
</feature>
<feature type="repeat" description="ANK" evidence="4">
    <location>
        <begin position="1572"/>
        <end position="1604"/>
    </location>
</feature>
<name>A0AAJ0F0A5_9PEZI</name>
<feature type="domain" description="SH3" evidence="6">
    <location>
        <begin position="310"/>
        <end position="373"/>
    </location>
</feature>
<feature type="repeat" description="ANK" evidence="4">
    <location>
        <begin position="949"/>
        <end position="981"/>
    </location>
</feature>
<feature type="repeat" description="ANK" evidence="4">
    <location>
        <begin position="1187"/>
        <end position="1219"/>
    </location>
</feature>
<evidence type="ECO:0000256" key="1">
    <source>
        <dbReference type="ARBA" id="ARBA00022443"/>
    </source>
</evidence>
<dbReference type="SUPFAM" id="SSF50044">
    <property type="entry name" value="SH3-domain"/>
    <property type="match status" value="1"/>
</dbReference>
<keyword evidence="3 4" id="KW-0040">ANK repeat</keyword>
<dbReference type="InterPro" id="IPR036770">
    <property type="entry name" value="Ankyrin_rpt-contain_sf"/>
</dbReference>
<evidence type="ECO:0000256" key="3">
    <source>
        <dbReference type="ARBA" id="ARBA00023043"/>
    </source>
</evidence>
<comment type="caution">
    <text evidence="7">The sequence shown here is derived from an EMBL/GenBank/DDBJ whole genome shotgun (WGS) entry which is preliminary data.</text>
</comment>
<proteinExistence type="predicted"/>
<evidence type="ECO:0000259" key="6">
    <source>
        <dbReference type="PROSITE" id="PS50002"/>
    </source>
</evidence>
<protein>
    <submittedName>
        <fullName evidence="7">Ankyrin repeat-containing domain protein</fullName>
    </submittedName>
</protein>
<keyword evidence="1 5" id="KW-0728">SH3 domain</keyword>
<dbReference type="Gene3D" id="1.25.40.20">
    <property type="entry name" value="Ankyrin repeat-containing domain"/>
    <property type="match status" value="7"/>
</dbReference>
<dbReference type="PROSITE" id="PS50297">
    <property type="entry name" value="ANK_REP_REGION"/>
    <property type="match status" value="10"/>
</dbReference>
<dbReference type="EMBL" id="MU839851">
    <property type="protein sequence ID" value="KAK1749906.1"/>
    <property type="molecule type" value="Genomic_DNA"/>
</dbReference>
<dbReference type="Proteomes" id="UP001239445">
    <property type="component" value="Unassembled WGS sequence"/>
</dbReference>
<sequence>MASLEDAIVAWILSLDAEGRHQEILASLPKGTTIRVPEGITFNDWIIGRLDGSTIWARGLPGVGNTTTTAAVVDKLLHCIANEDHGVAYVYCGGPDAAHLTTLKVVATVCRQLASQTVAAGRPLPALLTKLHSQLAASEGEQQPGIDEFMLVLLALCESFGRVFVGIDGLDEFPISERAMLLQKLLWMHGNRVYLYVSSATHGEAPEMWKRNSDIATAMAEMGAVHLIIEPTAHDVLTATMAYLAEAYPLAEEQLADQGENLGVVIDDIVRASDGMFIMARYMLDRKMRNIESLSRVLDAGDDGTSTTKPVLFYMRATTEYIGKHIGELSFRRGDIIAVTEADTEYSISWLWTGVIRGVAGQFPKELARKLDGLDQNAWKAVPDNDRLAEWHRVLNAIETHPSESRGTVFTVLCWLAHAKEPLTLDDITRALSWDVTAPVGYRLAWQAGGIEVHTIDDESVPENVEPPKTRKPPILDIAKSLLLYDDDNATVSVLDSLSLSDAELAALFPGGHEMISRTCLQILRRDADKGAMPFTMGHPDTMSYAARHWGYHVKFCKDGSVDELAAECLTAAANAQRTWIQDGFMPFMDVYRVIRTDDETPVLKAARLGLDGVLRVLLQRQSYDLDKPSYRGETAMSVAVQGGFASTVKLLHRHGASAEFVKVDVDSIDGSISTESLLEMATRSNDDVMVGLLIKLSSHKTAPLGNEAPLEAAISSRSIDAARMLMKHGAEVTDWAIRSAALSGHMELVKLVMECDANTLAALRERDGAWKSDMLFAAARTDSVAVADYMIHTLGADPDILDHMNNSVVHIAAQGHNLDMVKFLMDHINDPMIPYRLCNDPSEMFTGSTAVEYAMGTGGRAWQVVDYLVERMPQGVPGPVILGMAAAALDYDGDDHAKRLIAMVQSPLQHTAPACERSLMGKAAAKNKTEILDILFDGSMSAAVSDRNGYTPLHVAAQHNSTEAAELIIRRGLDVDINATTAAGLTAAHLAAYHGHVETLQALARHGADLSLRAEDGSTPSVAAAMSEKFNAVLALLDHNINVNDCNLNGESILHYAILDGKAELVGKLLQLGADISYSSRKGGAALHLAAHKGNEEIVGMLLGAGADVEAGHVPYSGEGYDPPRRDYWADAVPWSRWGYYSPRYSQWCQLEPGWTPLHCAGCSGHDEIARMLLSRGVRVDATGHGGETPLHVAASAAQKAVMELLVQHGSDVKARTASGETPLHWAARAAVAVEAKAAADSFKCACRQHKDEMYERAHPTETKAECAELLLSMGAVPDAVNAEGSTPLMLAIAAGHGDVVQVLFKATGGTTSTATAYAELLRDVARRGNASVQALAELSLSFTETEESQAAWCEILGNACLKGKTEMAQLAIFKGAKLPGRIGPDDRDPLHHMVTNDELGDLVELVLSTSCGADVHRRDAAGRNALHLAFSMRGDGTTLTIHGSDRRARIVAVLLAAGAPPNARTLSGDTALHLACAAGDAEVIEVLLENGASVDIRNTILRTPLHAAVAGWVFPNIVSMLLRAGAHPSPRDIESAMPLHLMRERDERATRDALNILLDAGADISIPMRNGDLPLHRAVRRGNSPLVQRLLALGADPTVKGAKGRTCLHIAARHGHVQLLDELANAPKILTMVDADGLTAADHAAARGHSRVLEALQKLVGLVSEDPNREE</sequence>
<dbReference type="PROSITE" id="PS50088">
    <property type="entry name" value="ANK_REPEAT"/>
    <property type="match status" value="10"/>
</dbReference>
<dbReference type="InterPro" id="IPR056884">
    <property type="entry name" value="NPHP3-like_N"/>
</dbReference>
<dbReference type="Pfam" id="PF12796">
    <property type="entry name" value="Ank_2"/>
    <property type="match status" value="6"/>
</dbReference>
<dbReference type="PANTHER" id="PTHR24198:SF165">
    <property type="entry name" value="ANKYRIN REPEAT-CONTAINING PROTEIN-RELATED"/>
    <property type="match status" value="1"/>
</dbReference>
<evidence type="ECO:0000313" key="7">
    <source>
        <dbReference type="EMBL" id="KAK1749906.1"/>
    </source>
</evidence>
<dbReference type="Pfam" id="PF24883">
    <property type="entry name" value="NPHP3_N"/>
    <property type="match status" value="1"/>
</dbReference>
<feature type="repeat" description="ANK" evidence="4">
    <location>
        <begin position="1154"/>
        <end position="1186"/>
    </location>
</feature>
<accession>A0AAJ0F0A5</accession>
<gene>
    <name evidence="7" type="ORF">QBC47DRAFT_418608</name>
</gene>
<keyword evidence="8" id="KW-1185">Reference proteome</keyword>
<dbReference type="InterPro" id="IPR027417">
    <property type="entry name" value="P-loop_NTPase"/>
</dbReference>
<feature type="repeat" description="ANK" evidence="4">
    <location>
        <begin position="1605"/>
        <end position="1637"/>
    </location>
</feature>
<evidence type="ECO:0000313" key="8">
    <source>
        <dbReference type="Proteomes" id="UP001239445"/>
    </source>
</evidence>
<dbReference type="PANTHER" id="PTHR24198">
    <property type="entry name" value="ANKYRIN REPEAT AND PROTEIN KINASE DOMAIN-CONTAINING PROTEIN"/>
    <property type="match status" value="1"/>
</dbReference>
<dbReference type="SMART" id="SM00326">
    <property type="entry name" value="SH3"/>
    <property type="match status" value="1"/>
</dbReference>
<dbReference type="SUPFAM" id="SSF48403">
    <property type="entry name" value="Ankyrin repeat"/>
    <property type="match status" value="5"/>
</dbReference>
<reference evidence="7" key="1">
    <citation type="submission" date="2023-06" db="EMBL/GenBank/DDBJ databases">
        <title>Genome-scale phylogeny and comparative genomics of the fungal order Sordariales.</title>
        <authorList>
            <consortium name="Lawrence Berkeley National Laboratory"/>
            <person name="Hensen N."/>
            <person name="Bonometti L."/>
            <person name="Westerberg I."/>
            <person name="Brannstrom I.O."/>
            <person name="Guillou S."/>
            <person name="Cros-Aarteil S."/>
            <person name="Calhoun S."/>
            <person name="Haridas S."/>
            <person name="Kuo A."/>
            <person name="Mondo S."/>
            <person name="Pangilinan J."/>
            <person name="Riley R."/>
            <person name="Labutti K."/>
            <person name="Andreopoulos B."/>
            <person name="Lipzen A."/>
            <person name="Chen C."/>
            <person name="Yanf M."/>
            <person name="Daum C."/>
            <person name="Ng V."/>
            <person name="Clum A."/>
            <person name="Steindorff A."/>
            <person name="Ohm R."/>
            <person name="Martin F."/>
            <person name="Silar P."/>
            <person name="Natvig D."/>
            <person name="Lalanne C."/>
            <person name="Gautier V."/>
            <person name="Ament-Velasquez S.L."/>
            <person name="Kruys A."/>
            <person name="Hutchinson M.I."/>
            <person name="Powell A.J."/>
            <person name="Barry K."/>
            <person name="Miller A.N."/>
            <person name="Grigoriev I.V."/>
            <person name="Debuchy R."/>
            <person name="Gladieux P."/>
            <person name="Thoren M.H."/>
            <person name="Johannesson H."/>
        </authorList>
    </citation>
    <scope>NUCLEOTIDE SEQUENCE</scope>
    <source>
        <strain evidence="7">PSN4</strain>
    </source>
</reference>
<dbReference type="InterPro" id="IPR002110">
    <property type="entry name" value="Ankyrin_rpt"/>
</dbReference>
<feature type="repeat" description="ANK" evidence="4">
    <location>
        <begin position="1083"/>
        <end position="1115"/>
    </location>
</feature>
<organism evidence="7 8">
    <name type="scientific">Echria macrotheca</name>
    <dbReference type="NCBI Taxonomy" id="438768"/>
    <lineage>
        <taxon>Eukaryota</taxon>
        <taxon>Fungi</taxon>
        <taxon>Dikarya</taxon>
        <taxon>Ascomycota</taxon>
        <taxon>Pezizomycotina</taxon>
        <taxon>Sordariomycetes</taxon>
        <taxon>Sordariomycetidae</taxon>
        <taxon>Sordariales</taxon>
        <taxon>Schizotheciaceae</taxon>
        <taxon>Echria</taxon>
    </lineage>
</organism>
<dbReference type="InterPro" id="IPR036028">
    <property type="entry name" value="SH3-like_dom_sf"/>
</dbReference>
<dbReference type="GO" id="GO:0005737">
    <property type="term" value="C:cytoplasm"/>
    <property type="evidence" value="ECO:0007669"/>
    <property type="project" value="TreeGrafter"/>
</dbReference>
<dbReference type="PRINTS" id="PR01415">
    <property type="entry name" value="ANKYRIN"/>
</dbReference>
<dbReference type="Pfam" id="PF07653">
    <property type="entry name" value="SH3_2"/>
    <property type="match status" value="1"/>
</dbReference>
<feature type="repeat" description="ANK" evidence="4">
    <location>
        <begin position="1285"/>
        <end position="1307"/>
    </location>
</feature>
<dbReference type="SMART" id="SM00248">
    <property type="entry name" value="ANK"/>
    <property type="match status" value="23"/>
</dbReference>
<evidence type="ECO:0000256" key="4">
    <source>
        <dbReference type="PROSITE-ProRule" id="PRU00023"/>
    </source>
</evidence>
<feature type="repeat" description="ANK" evidence="4">
    <location>
        <begin position="1469"/>
        <end position="1501"/>
    </location>
</feature>
<dbReference type="Gene3D" id="3.40.50.300">
    <property type="entry name" value="P-loop containing nucleotide triphosphate hydrolases"/>
    <property type="match status" value="1"/>
</dbReference>
<dbReference type="Gene3D" id="2.30.30.40">
    <property type="entry name" value="SH3 Domains"/>
    <property type="match status" value="1"/>
</dbReference>
<dbReference type="InterPro" id="IPR001452">
    <property type="entry name" value="SH3_domain"/>
</dbReference>
<evidence type="ECO:0000256" key="2">
    <source>
        <dbReference type="ARBA" id="ARBA00022737"/>
    </source>
</evidence>
<keyword evidence="2" id="KW-0677">Repeat</keyword>
<dbReference type="PROSITE" id="PS50002">
    <property type="entry name" value="SH3"/>
    <property type="match status" value="1"/>
</dbReference>